<sequence length="267" mass="29642">MPDTPKPGVPELGPVNAGLLKEALRRGWRDLKRAPGYALLFALVYVLGGWFMVWITWITGQSYWLVFAAIGFPLIAPFAAVGFYDVSRRIEQDRPLNWMQIMGVVKRESGRQLPWLGAIILVVFLFWFFLAHMIFALFLGLSTMTNVSSSLDIYMTANGLTMLAVGTLVGAAFSTLLYMITVLSLPMLLDREIDFVTAMITSFGYVQTHPLPMLGWGVFIAVVTLVSMLPGFFGLFISLPLLGHATWHLYDMVAYGQSHTAEAHVAA</sequence>
<organism evidence="2 3">
    <name type="scientific">Antarctobacter heliothermus</name>
    <dbReference type="NCBI Taxonomy" id="74033"/>
    <lineage>
        <taxon>Bacteria</taxon>
        <taxon>Pseudomonadati</taxon>
        <taxon>Pseudomonadota</taxon>
        <taxon>Alphaproteobacteria</taxon>
        <taxon>Rhodobacterales</taxon>
        <taxon>Roseobacteraceae</taxon>
        <taxon>Antarctobacter</taxon>
    </lineage>
</organism>
<dbReference type="OrthoDB" id="9809543at2"/>
<accession>A0A222E7I3</accession>
<proteinExistence type="predicted"/>
<feature type="transmembrane region" description="Helical" evidence="1">
    <location>
        <begin position="115"/>
        <end position="139"/>
    </location>
</feature>
<gene>
    <name evidence="2" type="ORF">ANTHELSMS3_03505</name>
</gene>
<evidence type="ECO:0000256" key="1">
    <source>
        <dbReference type="SAM" id="Phobius"/>
    </source>
</evidence>
<name>A0A222E7I3_9RHOB</name>
<evidence type="ECO:0000313" key="3">
    <source>
        <dbReference type="Proteomes" id="UP000203589"/>
    </source>
</evidence>
<protein>
    <submittedName>
        <fullName evidence="2">Membrane protein</fullName>
    </submittedName>
</protein>
<dbReference type="InterPro" id="IPR018692">
    <property type="entry name" value="DUF2189"/>
</dbReference>
<keyword evidence="1" id="KW-1133">Transmembrane helix</keyword>
<dbReference type="Pfam" id="PF09955">
    <property type="entry name" value="DUF2189"/>
    <property type="match status" value="1"/>
</dbReference>
<feature type="transmembrane region" description="Helical" evidence="1">
    <location>
        <begin position="159"/>
        <end position="180"/>
    </location>
</feature>
<keyword evidence="3" id="KW-1185">Reference proteome</keyword>
<dbReference type="AlphaFoldDB" id="A0A222E7I3"/>
<feature type="transmembrane region" description="Helical" evidence="1">
    <location>
        <begin position="34"/>
        <end position="57"/>
    </location>
</feature>
<reference evidence="2 3" key="1">
    <citation type="submission" date="2017-07" db="EMBL/GenBank/DDBJ databases">
        <title>Genome Sequence of Antarctobacter heliothermus Strain SMS3 Isolated from a culture of the Diatom Skeletonema marinoi.</title>
        <authorList>
            <person name="Topel M."/>
            <person name="Pinder M.I.M."/>
            <person name="Johansson O.N."/>
            <person name="Kourtchenko O."/>
            <person name="Godhe A."/>
            <person name="Clarke A.K."/>
        </authorList>
    </citation>
    <scope>NUCLEOTIDE SEQUENCE [LARGE SCALE GENOMIC DNA]</scope>
    <source>
        <strain evidence="2 3">SMS3</strain>
    </source>
</reference>
<dbReference type="RefSeq" id="WP_094035965.1">
    <property type="nucleotide sequence ID" value="NZ_CP022540.1"/>
</dbReference>
<feature type="transmembrane region" description="Helical" evidence="1">
    <location>
        <begin position="63"/>
        <end position="84"/>
    </location>
</feature>
<feature type="transmembrane region" description="Helical" evidence="1">
    <location>
        <begin position="214"/>
        <end position="242"/>
    </location>
</feature>
<keyword evidence="1" id="KW-0472">Membrane</keyword>
<dbReference type="EMBL" id="CP022540">
    <property type="protein sequence ID" value="ASP22132.1"/>
    <property type="molecule type" value="Genomic_DNA"/>
</dbReference>
<evidence type="ECO:0000313" key="2">
    <source>
        <dbReference type="EMBL" id="ASP22132.1"/>
    </source>
</evidence>
<dbReference type="KEGG" id="aht:ANTHELSMS3_03505"/>
<dbReference type="Proteomes" id="UP000203589">
    <property type="component" value="Chromosome"/>
</dbReference>
<keyword evidence="1" id="KW-0812">Transmembrane</keyword>